<dbReference type="InterPro" id="IPR022742">
    <property type="entry name" value="Hydrolase_4"/>
</dbReference>
<name>A0A917I4Y1_9HYPH</name>
<dbReference type="RefSeq" id="WP_188516290.1">
    <property type="nucleotide sequence ID" value="NZ_BMES01000001.1"/>
</dbReference>
<comment type="caution">
    <text evidence="2">The sequence shown here is derived from an EMBL/GenBank/DDBJ whole genome shotgun (WGS) entry which is preliminary data.</text>
</comment>
<dbReference type="Gene3D" id="3.40.50.1820">
    <property type="entry name" value="alpha/beta hydrolase"/>
    <property type="match status" value="2"/>
</dbReference>
<keyword evidence="3" id="KW-1185">Reference proteome</keyword>
<dbReference type="InterPro" id="IPR029058">
    <property type="entry name" value="AB_hydrolase_fold"/>
</dbReference>
<reference evidence="2" key="2">
    <citation type="submission" date="2020-09" db="EMBL/GenBank/DDBJ databases">
        <authorList>
            <person name="Sun Q."/>
            <person name="Zhou Y."/>
        </authorList>
    </citation>
    <scope>NUCLEOTIDE SEQUENCE</scope>
    <source>
        <strain evidence="2">CGMCC 1.12214</strain>
    </source>
</reference>
<dbReference type="Proteomes" id="UP000603912">
    <property type="component" value="Unassembled WGS sequence"/>
</dbReference>
<dbReference type="PANTHER" id="PTHR43265">
    <property type="entry name" value="ESTERASE ESTD"/>
    <property type="match status" value="1"/>
</dbReference>
<dbReference type="AlphaFoldDB" id="A0A917I4Y1"/>
<dbReference type="GO" id="GO:0052689">
    <property type="term" value="F:carboxylic ester hydrolase activity"/>
    <property type="evidence" value="ECO:0007669"/>
    <property type="project" value="TreeGrafter"/>
</dbReference>
<evidence type="ECO:0000313" key="2">
    <source>
        <dbReference type="EMBL" id="GGH10181.1"/>
    </source>
</evidence>
<feature type="domain" description="Serine aminopeptidase S33" evidence="1">
    <location>
        <begin position="26"/>
        <end position="143"/>
    </location>
</feature>
<gene>
    <name evidence="2" type="ORF">GCM10007036_06560</name>
</gene>
<dbReference type="EMBL" id="BMES01000001">
    <property type="protein sequence ID" value="GGH10181.1"/>
    <property type="molecule type" value="Genomic_DNA"/>
</dbReference>
<dbReference type="InterPro" id="IPR053145">
    <property type="entry name" value="AB_hydrolase_Est10"/>
</dbReference>
<protein>
    <recommendedName>
        <fullName evidence="1">Serine aminopeptidase S33 domain-containing protein</fullName>
    </recommendedName>
</protein>
<reference evidence="2" key="1">
    <citation type="journal article" date="2014" name="Int. J. Syst. Evol. Microbiol.">
        <title>Complete genome sequence of Corynebacterium casei LMG S-19264T (=DSM 44701T), isolated from a smear-ripened cheese.</title>
        <authorList>
            <consortium name="US DOE Joint Genome Institute (JGI-PGF)"/>
            <person name="Walter F."/>
            <person name="Albersmeier A."/>
            <person name="Kalinowski J."/>
            <person name="Ruckert C."/>
        </authorList>
    </citation>
    <scope>NUCLEOTIDE SEQUENCE</scope>
    <source>
        <strain evidence="2">CGMCC 1.12214</strain>
    </source>
</reference>
<proteinExistence type="predicted"/>
<dbReference type="SUPFAM" id="SSF53474">
    <property type="entry name" value="alpha/beta-Hydrolases"/>
    <property type="match status" value="2"/>
</dbReference>
<organism evidence="2 3">
    <name type="scientific">Alsobacter metallidurans</name>
    <dbReference type="NCBI Taxonomy" id="340221"/>
    <lineage>
        <taxon>Bacteria</taxon>
        <taxon>Pseudomonadati</taxon>
        <taxon>Pseudomonadota</taxon>
        <taxon>Alphaproteobacteria</taxon>
        <taxon>Hyphomicrobiales</taxon>
        <taxon>Alsobacteraceae</taxon>
        <taxon>Alsobacter</taxon>
    </lineage>
</organism>
<accession>A0A917I4Y1</accession>
<dbReference type="Pfam" id="PF12146">
    <property type="entry name" value="Hydrolase_4"/>
    <property type="match status" value="1"/>
</dbReference>
<sequence>MLPLAFGSCAGWLHRPASAPSSRGVVLCAAHGFEEFGARHAWRLLADEIAAAGLPTLRFDYPGVADSLGRDSDPDRVAAWLKSIGDAVATLRREAGVREVYLVGLRLGALLAAHAAARKDISGLALLAPPLSGRAYGREITALSSLLAPPGVSSVVEDEAVDGVETAGFLLSSGTIDALKALDWRSAPASPGSRVLIAAENGAPSVAAALGSGGAVIEALAFEGQTALLRDPTTSLVPSRDWRALTAWLADGAGPATPRLPRIAPPALLAGDGFTEELVAFGPGRCLPGVLTQPRGPALGRPVLLVLNAGGNPHTGWARQTVDLCRKVALGGVAALRMDLLGLGDAPRPTDGRDRIHYADQSHEDVVAALDWLEARGFGPVTLAGQCSGAYRAFHTAVADPRVAGLVMLNNQIFSWREGQSLDAAMRDSYRATGFYLARIANREVWRRIVAGDVKVAGIAGELARRGWRAARARLARSRRAAGPNPVRGAFEALSERGCRVLLVYSEDDGGRDELARHIGPGGREAEALPGLSLRIIPGADHNLTPRHARETYARCVEEFLAGVEKAGAERSVAA</sequence>
<evidence type="ECO:0000259" key="1">
    <source>
        <dbReference type="Pfam" id="PF12146"/>
    </source>
</evidence>
<dbReference type="PANTHER" id="PTHR43265:SF1">
    <property type="entry name" value="ESTERASE ESTD"/>
    <property type="match status" value="1"/>
</dbReference>
<evidence type="ECO:0000313" key="3">
    <source>
        <dbReference type="Proteomes" id="UP000603912"/>
    </source>
</evidence>